<accession>A0ABQ7R7Z5</accession>
<keyword evidence="3" id="KW-1185">Reference proteome</keyword>
<feature type="region of interest" description="Disordered" evidence="1">
    <location>
        <begin position="39"/>
        <end position="76"/>
    </location>
</feature>
<organism evidence="2 3">
    <name type="scientific">Plutella xylostella</name>
    <name type="common">Diamondback moth</name>
    <name type="synonym">Plutella maculipennis</name>
    <dbReference type="NCBI Taxonomy" id="51655"/>
    <lineage>
        <taxon>Eukaryota</taxon>
        <taxon>Metazoa</taxon>
        <taxon>Ecdysozoa</taxon>
        <taxon>Arthropoda</taxon>
        <taxon>Hexapoda</taxon>
        <taxon>Insecta</taxon>
        <taxon>Pterygota</taxon>
        <taxon>Neoptera</taxon>
        <taxon>Endopterygota</taxon>
        <taxon>Lepidoptera</taxon>
        <taxon>Glossata</taxon>
        <taxon>Ditrysia</taxon>
        <taxon>Yponomeutoidea</taxon>
        <taxon>Plutellidae</taxon>
        <taxon>Plutella</taxon>
    </lineage>
</organism>
<evidence type="ECO:0000313" key="3">
    <source>
        <dbReference type="Proteomes" id="UP000823941"/>
    </source>
</evidence>
<gene>
    <name evidence="2" type="ORF">JYU34_000544</name>
</gene>
<dbReference type="EMBL" id="JAHIBW010000001">
    <property type="protein sequence ID" value="KAG7313421.1"/>
    <property type="molecule type" value="Genomic_DNA"/>
</dbReference>
<protein>
    <submittedName>
        <fullName evidence="2">Uncharacterized protein</fullName>
    </submittedName>
</protein>
<evidence type="ECO:0000313" key="2">
    <source>
        <dbReference type="EMBL" id="KAG7313421.1"/>
    </source>
</evidence>
<evidence type="ECO:0000256" key="1">
    <source>
        <dbReference type="SAM" id="MobiDB-lite"/>
    </source>
</evidence>
<comment type="caution">
    <text evidence="2">The sequence shown here is derived from an EMBL/GenBank/DDBJ whole genome shotgun (WGS) entry which is preliminary data.</text>
</comment>
<sequence length="76" mass="7729">MRRGVRACGAGRGWNGVGAPPGMRRAAAAAAAAACRSSVEAAPRPHASLPGPAHTAPHSRCPLSRSEMPCRNEASE</sequence>
<dbReference type="Proteomes" id="UP000823941">
    <property type="component" value="Chromosome 1"/>
</dbReference>
<name>A0ABQ7R7Z5_PLUXY</name>
<reference evidence="2 3" key="1">
    <citation type="submission" date="2021-06" db="EMBL/GenBank/DDBJ databases">
        <title>A haploid diamondback moth (Plutella xylostella L.) genome assembly resolves 31 chromosomes and identifies a diamide resistance mutation.</title>
        <authorList>
            <person name="Ward C.M."/>
            <person name="Perry K.D."/>
            <person name="Baker G."/>
            <person name="Powis K."/>
            <person name="Heckel D.G."/>
            <person name="Baxter S.W."/>
        </authorList>
    </citation>
    <scope>NUCLEOTIDE SEQUENCE [LARGE SCALE GENOMIC DNA]</scope>
    <source>
        <strain evidence="2 3">LV</strain>
        <tissue evidence="2">Single pupa</tissue>
    </source>
</reference>
<proteinExistence type="predicted"/>